<dbReference type="Proteomes" id="UP000663792">
    <property type="component" value="Unassembled WGS sequence"/>
</dbReference>
<proteinExistence type="predicted"/>
<dbReference type="AlphaFoldDB" id="A0A938YF57"/>
<name>A0A938YF57_9ACTN</name>
<accession>A0A938YF57</accession>
<gene>
    <name evidence="1" type="ORF">JL106_08345</name>
</gene>
<protein>
    <submittedName>
        <fullName evidence="1">Uncharacterized protein</fullName>
    </submittedName>
</protein>
<reference evidence="1" key="1">
    <citation type="submission" date="2021-01" db="EMBL/GenBank/DDBJ databases">
        <title>YIM 132084 draft genome.</title>
        <authorList>
            <person name="An D."/>
        </authorList>
    </citation>
    <scope>NUCLEOTIDE SEQUENCE</scope>
    <source>
        <strain evidence="1">YIM 132084</strain>
    </source>
</reference>
<sequence length="83" mass="9393">MSTQTRVRTARKLHRCDRWCDECTRWVEPGDRYVEHTEFPSGDAALATNGRPVHLAECRPCAEHSGRGDLFVPVTEGTETHAQ</sequence>
<organism evidence="1 2">
    <name type="scientific">Nakamurella leprariae</name>
    <dbReference type="NCBI Taxonomy" id="2803911"/>
    <lineage>
        <taxon>Bacteria</taxon>
        <taxon>Bacillati</taxon>
        <taxon>Actinomycetota</taxon>
        <taxon>Actinomycetes</taxon>
        <taxon>Nakamurellales</taxon>
        <taxon>Nakamurellaceae</taxon>
        <taxon>Nakamurella</taxon>
    </lineage>
</organism>
<dbReference type="EMBL" id="JAERWK010000010">
    <property type="protein sequence ID" value="MBM9467287.1"/>
    <property type="molecule type" value="Genomic_DNA"/>
</dbReference>
<dbReference type="RefSeq" id="WP_205260243.1">
    <property type="nucleotide sequence ID" value="NZ_JAERWK010000010.1"/>
</dbReference>
<keyword evidence="2" id="KW-1185">Reference proteome</keyword>
<evidence type="ECO:0000313" key="2">
    <source>
        <dbReference type="Proteomes" id="UP000663792"/>
    </source>
</evidence>
<comment type="caution">
    <text evidence="1">The sequence shown here is derived from an EMBL/GenBank/DDBJ whole genome shotgun (WGS) entry which is preliminary data.</text>
</comment>
<evidence type="ECO:0000313" key="1">
    <source>
        <dbReference type="EMBL" id="MBM9467287.1"/>
    </source>
</evidence>